<dbReference type="AlphaFoldDB" id="A0AA84ZSW1"/>
<evidence type="ECO:0000313" key="2">
    <source>
        <dbReference type="Proteomes" id="UP000050790"/>
    </source>
</evidence>
<dbReference type="Gene3D" id="1.10.1380.10">
    <property type="entry name" value="Neutral endopeptidase , domain2"/>
    <property type="match status" value="1"/>
</dbReference>
<accession>A0AA84ZSW1</accession>
<evidence type="ECO:0000313" key="3">
    <source>
        <dbReference type="WBParaSite" id="SMRG1_47290.1"/>
    </source>
</evidence>
<protein>
    <submittedName>
        <fullName evidence="3">Uncharacterized protein</fullName>
    </submittedName>
</protein>
<dbReference type="SUPFAM" id="SSF55486">
    <property type="entry name" value="Metalloproteases ('zincins'), catalytic domain"/>
    <property type="match status" value="1"/>
</dbReference>
<sequence length="356" mass="40211">MALLVHFFNRTSNEQASSPVTIETSSGVEQQTETEQASSPLTIETSSGVEQQTETEQASSPVTIETSSGVEQQTETEQASSPLTIETSSGVEQQTETGKLCISNNCSTNITDDSIDTICDDHEKNTCDKYIKTDHPVNVDDIIMKMLEITEYQDVPNIKAAKMFYKTCTEALSMKNEFIITKVINLIEVFFGGWLMSSDDTQHYNLIENVFRSSKFNLTASILPLIFQSGRTTFFSLKIIGDYSTGDNSIIYIEPGSLDAFDREKLNMSGRLDSEVKELIFKYFENVGALQTNKNMMDGVFEIYSKIKNIDWNVLFQNAFVHESYKNLEVYISHKEALQMICDFLFLKIIKENGRK</sequence>
<organism evidence="2 3">
    <name type="scientific">Schistosoma margrebowiei</name>
    <dbReference type="NCBI Taxonomy" id="48269"/>
    <lineage>
        <taxon>Eukaryota</taxon>
        <taxon>Metazoa</taxon>
        <taxon>Spiralia</taxon>
        <taxon>Lophotrochozoa</taxon>
        <taxon>Platyhelminthes</taxon>
        <taxon>Trematoda</taxon>
        <taxon>Digenea</taxon>
        <taxon>Strigeidida</taxon>
        <taxon>Schistosomatoidea</taxon>
        <taxon>Schistosomatidae</taxon>
        <taxon>Schistosoma</taxon>
    </lineage>
</organism>
<name>A0AA84ZSW1_9TREM</name>
<feature type="region of interest" description="Disordered" evidence="1">
    <location>
        <begin position="13"/>
        <end position="96"/>
    </location>
</feature>
<dbReference type="InterPro" id="IPR042089">
    <property type="entry name" value="Peptidase_M13_dom_2"/>
</dbReference>
<reference evidence="3" key="1">
    <citation type="submission" date="2023-11" db="UniProtKB">
        <authorList>
            <consortium name="WormBaseParasite"/>
        </authorList>
    </citation>
    <scope>IDENTIFICATION</scope>
</reference>
<dbReference type="WBParaSite" id="SMRG1_47290.1">
    <property type="protein sequence ID" value="SMRG1_47290.1"/>
    <property type="gene ID" value="SMRG1_47290"/>
</dbReference>
<dbReference type="Proteomes" id="UP000050790">
    <property type="component" value="Unassembled WGS sequence"/>
</dbReference>
<proteinExistence type="predicted"/>
<evidence type="ECO:0000256" key="1">
    <source>
        <dbReference type="SAM" id="MobiDB-lite"/>
    </source>
</evidence>